<feature type="domain" description="DUF4440" evidence="1">
    <location>
        <begin position="8"/>
        <end position="117"/>
    </location>
</feature>
<proteinExistence type="predicted"/>
<evidence type="ECO:0000259" key="1">
    <source>
        <dbReference type="Pfam" id="PF14534"/>
    </source>
</evidence>
<dbReference type="Gene3D" id="3.10.450.50">
    <property type="match status" value="1"/>
</dbReference>
<accession>A0A0M8PRD3</accession>
<dbReference type="Proteomes" id="UP000037712">
    <property type="component" value="Unassembled WGS sequence"/>
</dbReference>
<dbReference type="AlphaFoldDB" id="A0A0M8PRD3"/>
<dbReference type="SUPFAM" id="SSF54427">
    <property type="entry name" value="NTF2-like"/>
    <property type="match status" value="1"/>
</dbReference>
<dbReference type="PATRIC" id="fig|1441923.3.peg.742"/>
<dbReference type="Pfam" id="PF14534">
    <property type="entry name" value="DUF4440"/>
    <property type="match status" value="1"/>
</dbReference>
<name>A0A0M8PRD3_RHORH</name>
<reference evidence="3" key="2">
    <citation type="submission" date="2015-01" db="EMBL/GenBank/DDBJ databases">
        <title>Draft genome sequence of potential hydrocarbon metabolising strain of Rhodococcus rhodochrous.</title>
        <authorList>
            <person name="Aggarwal R.K."/>
            <person name="Dawar C."/>
        </authorList>
    </citation>
    <scope>NUCLEOTIDE SEQUENCE [LARGE SCALE GENOMIC DNA]</scope>
    <source>
        <strain evidence="3">KG-21</strain>
    </source>
</reference>
<evidence type="ECO:0000313" key="3">
    <source>
        <dbReference type="Proteomes" id="UP000037712"/>
    </source>
</evidence>
<dbReference type="InterPro" id="IPR027843">
    <property type="entry name" value="DUF4440"/>
</dbReference>
<reference evidence="2 3" key="1">
    <citation type="journal article" date="2015" name="Genome Announc.">
        <title>Draft Genome Sequence of Rhodococcus rhodochrous Strain KG-21, a Soil Isolate from Oil Fields of Krishna-Godavari Basin, India.</title>
        <authorList>
            <person name="Dawar C."/>
            <person name="Aggarwal R.K."/>
        </authorList>
    </citation>
    <scope>NUCLEOTIDE SEQUENCE [LARGE SCALE GENOMIC DNA]</scope>
    <source>
        <strain evidence="2 3">KG-21</strain>
    </source>
</reference>
<gene>
    <name evidence="2" type="ORF">Z051_03430</name>
</gene>
<dbReference type="InterPro" id="IPR011944">
    <property type="entry name" value="Steroid_delta5-4_isomerase"/>
</dbReference>
<dbReference type="InterPro" id="IPR032710">
    <property type="entry name" value="NTF2-like_dom_sf"/>
</dbReference>
<dbReference type="NCBIfam" id="TIGR02246">
    <property type="entry name" value="SgcJ/EcaC family oxidoreductase"/>
    <property type="match status" value="1"/>
</dbReference>
<evidence type="ECO:0000313" key="2">
    <source>
        <dbReference type="EMBL" id="KOS57549.1"/>
    </source>
</evidence>
<sequence>MAFSAEELAQVHAAVVRSIEEQNAAMFASLYTEDGALLLPDGSVVSGRSAIAEAFEAWIAAGFVRQEVEVLDLYSNGDLAVEEGRAAGTFQTADGYVVHSSNYVIVHRRGIDGQWLMHRDIWTAVGETSGSGY</sequence>
<dbReference type="RefSeq" id="WP_054371378.1">
    <property type="nucleotide sequence ID" value="NZ_AZYO01000004.1"/>
</dbReference>
<comment type="caution">
    <text evidence="2">The sequence shown here is derived from an EMBL/GenBank/DDBJ whole genome shotgun (WGS) entry which is preliminary data.</text>
</comment>
<organism evidence="2 3">
    <name type="scientific">Rhodococcus rhodochrous KG-21</name>
    <dbReference type="NCBI Taxonomy" id="1441923"/>
    <lineage>
        <taxon>Bacteria</taxon>
        <taxon>Bacillati</taxon>
        <taxon>Actinomycetota</taxon>
        <taxon>Actinomycetes</taxon>
        <taxon>Mycobacteriales</taxon>
        <taxon>Nocardiaceae</taxon>
        <taxon>Rhodococcus</taxon>
    </lineage>
</organism>
<dbReference type="EMBL" id="AZYO01000004">
    <property type="protein sequence ID" value="KOS57549.1"/>
    <property type="molecule type" value="Genomic_DNA"/>
</dbReference>
<protein>
    <recommendedName>
        <fullName evidence="1">DUF4440 domain-containing protein</fullName>
    </recommendedName>
</protein>